<keyword evidence="3" id="KW-1185">Reference proteome</keyword>
<dbReference type="Proteomes" id="UP001430356">
    <property type="component" value="Unassembled WGS sequence"/>
</dbReference>
<proteinExistence type="predicted"/>
<dbReference type="EMBL" id="JAECZO010000080">
    <property type="protein sequence ID" value="KAK7196617.1"/>
    <property type="molecule type" value="Genomic_DNA"/>
</dbReference>
<feature type="region of interest" description="Disordered" evidence="1">
    <location>
        <begin position="1143"/>
        <end position="1162"/>
    </location>
</feature>
<comment type="caution">
    <text evidence="2">The sequence shown here is derived from an EMBL/GenBank/DDBJ whole genome shotgun (WGS) entry which is preliminary data.</text>
</comment>
<sequence length="2558" mass="273086">MQQMVITYVLSGLANIADVNPRDVHTSLFSGNVRVNNVSLRPETMNKLLPLPIEEGTVPEMEMQIPNPSTAAPMEVRVRRGRVLLQLDLSSPPLDRTPECIMRGITDQSILGSAAAASLDDDASEPVSPVTEGGGPAGYDYSSAGSDVDEEDFASCASDGDTSDTESTSSGSHAGSPTAAEEAQAAAQAAGWFGYLRTRAAQSVEWIWRRQLRITFTDLTLVLPCDVRKNIHFEIGVGSFVVTVEPTQTSGAEQMKIVSMEIGGGVVVANASDARARVIVVESLSIKITTVYETNTERVLRKNVVLAFNGTNTLTADEATLFALLKCHLSRQMRLSVPTYCLRFSGLRARGSLWPYATACVVEGLRDCKQRYNFNASHLRFYAHARERYVQLLHECHRSQSIEERRQELADAEQDLRYEDVILYLRRLVQARYAPSVGETDAATASSAAAGDAAAELEPLVVSSTHVEWRVVKVILPARNTIFARNTTLIFRNEETVFTVAAVSLDTDGAVLTMAAPALNGAAPAELRHTAVDEETSLIYVHMREDTVSSETKVSLQPVALSGSMDGALRCLTPIAEALQRIGEQEKSGATTRVVHTGPGTGAPPAGAVKQSTTIVAVHRVAVQLDDFYFLLDRLSATTAKAPGTPDKVGCTVRQCSLRHKTANILSPLDVRMTPRGGVVVSRIALEVPRETWAVWRRDADSLRLLIHKLPRLGSAGVEHAAVAAPAQAGIDLAALQAMARVLQWSPVSGCPAFEVEEITATFHPLDCTAAVHRIAVQTVAPASRGPYGTHITVRSATVECRHTGRATLRVVVADGVRIGSSVAPSVASAVSVPSLHVSARRAEEEAVVPLLSLDKVTIASHDAAQSISVAAVSLAGSVQLADVGCVYKTDTSVVPASDRPCLTSSLQVALAVRSADVPQLCAAPLPTIAHVLGEVYAFAEAELIPEEFYRIFFSSFSDMALQLRMRECVVRCGAGEALLLSVANTASPERVAALAMRQPCLPVAPDDFPVLVLNDMQQLSMSVDVSQLVVTVSAPPPPATAAPSSVAVTVRGVLWRMPLEKMPFWCAEVQEIAPVPQRLSLEAARVVARIDRAAAAAAAAAVVSLPPVLEVSLASLEVETVSSSSAGAAGAGGSLGLSVSKDLPLTPSESDRGSCASSTEEQYETSQVSLHRWGVDVDLTASVADLGGLQHVLRAMAAARECLTRRVVLRGSVAAAEYHMDDCGDIFLDAPTQMVVVEDCVFRAGSADRHVVVCSGTSAVFRRCVFAHPAGLDLLRAASRSALFVCEDCRAEGDAAAPGVPSPRGSSPAPDTGVLRPLRRVQVSVDEGSVAIQLDAASRLVCTQRTLAFSSKRKRRRSLFKMRNGELRVDYADAEQRVPVLTKTSVEGELSLQLPHRSCSASCSVSCGEVTIPIVPRKLRAVRERLGVLTSVAPPPSAAAAAADSTSELPPADYVVPPPPSKSTPQLRLPYDSWKLLLSLSLIPVTVRLPGGMAVARVTFSNAFVWSKRELLAEAQLEARVAVHDVALWECRQQSFAAVVGSPIFIGVQGRMPHSLSATVTASVSPVEAVVSTDQLKLLLHALSSEAAAAAAEADAEVDAGARAAPPEPHAAASPKRGLRWYNFTGVTLQARGGGGGGVGVGSTLVRVPSTLCSAASSTAPTHDAANAVPPFSVVEVDGAAVDHVERDLSSSETGAFNGQPAPLFVSRRTIVLEDKRRFHVTSTLERDLLQTIAVRTLVQLRNETPLPLVLTAGGEAAHVIAPLTLSCVPEAMLHRTDVSVAVQLSPANGTTTLREPLLPESTPAADFYRRTYQQGFPAADMAREFTSQLDGSPTFMVTAFEVQGPVLLMRFRPARPHVVNDTVYPLRIAAVNARGELLAREDIPAGERAYFLSLPPSAVVHGRLQLFVDEDVYEARGDVALFDRAAARVDGGVVVAHQAHPRRHLLELGLSADSSGPAGEYGVAVTAGHQCLVKNCTSTDVFFATDDGDSVGTMGTRGLPAYAEGGAVGYVPSNTPLRLKPRDAAPSETFEMDSSGAGCVVQCDHVPEASAVSASYYLLHASSAGPTHRLAEILPAVVFRNRHAHRTLCVKHVRRQAGAVAALEERVLEVPPLSDRSYCTLSKYGYTNDLLFAWCAGATTHDATTFSSVVETDLAPGTTWSGFVCVGTTHHQVDIAKASLYETACVTVGPAVLPRVKLVNLSTTAFRDVGCCQVAYPQPSKNNKYLLLTSAGGAVYTVDLLQEDPLELEAGVVAQTIRGDGDRCCVVLSSKRVFATTDKTWAEEVQLSVNVQTGAVSLRLRDASAVPLHVLWRSLAANVMWWTQTTSVQCSVTGVCLESSYEGRKQHVVEPFDADVSLREMHRTSHDVYLKGFYIGLQPLVITVSDVLLYQLQMAGSRCQVEAPPDPLAWVQESAAVALRRRLPTALPQLLHIGNAGIAETPLELSWDRSTRPPQDFLLGDSAISKLIPSLHHAMLVLPKLQLRNVSRVSPAELIGRVQQILIMEVVKQIPKMVTTVGLFKKNSSLLEKVTSTVTSLLFRPSTTTDTTDDGSSAHI</sequence>
<accession>A0AAW0EU46</accession>
<gene>
    <name evidence="2" type="ORF">NESM_000600400</name>
</gene>
<organism evidence="2 3">
    <name type="scientific">Novymonas esmeraldas</name>
    <dbReference type="NCBI Taxonomy" id="1808958"/>
    <lineage>
        <taxon>Eukaryota</taxon>
        <taxon>Discoba</taxon>
        <taxon>Euglenozoa</taxon>
        <taxon>Kinetoplastea</taxon>
        <taxon>Metakinetoplastina</taxon>
        <taxon>Trypanosomatida</taxon>
        <taxon>Trypanosomatidae</taxon>
        <taxon>Novymonas</taxon>
    </lineage>
</organism>
<feature type="region of interest" description="Disordered" evidence="1">
    <location>
        <begin position="116"/>
        <end position="183"/>
    </location>
</feature>
<evidence type="ECO:0000313" key="3">
    <source>
        <dbReference type="Proteomes" id="UP001430356"/>
    </source>
</evidence>
<name>A0AAW0EU46_9TRYP</name>
<protein>
    <submittedName>
        <fullName evidence="2">N-terminal region of Chorein, a TM vesicle-mediated sorter</fullName>
    </submittedName>
</protein>
<evidence type="ECO:0000313" key="2">
    <source>
        <dbReference type="EMBL" id="KAK7196617.1"/>
    </source>
</evidence>
<feature type="region of interest" description="Disordered" evidence="1">
    <location>
        <begin position="1440"/>
        <end position="1462"/>
    </location>
</feature>
<evidence type="ECO:0000256" key="1">
    <source>
        <dbReference type="SAM" id="MobiDB-lite"/>
    </source>
</evidence>
<feature type="region of interest" description="Disordered" evidence="1">
    <location>
        <begin position="1295"/>
        <end position="1314"/>
    </location>
</feature>
<reference evidence="2 3" key="1">
    <citation type="journal article" date="2021" name="MBio">
        <title>A New Model Trypanosomatid, Novymonas esmeraldas: Genomic Perception of Its 'Candidatus Pandoraea novymonadis' Endosymbiont.</title>
        <authorList>
            <person name="Zakharova A."/>
            <person name="Saura A."/>
            <person name="Butenko A."/>
            <person name="Podesvova L."/>
            <person name="Warmusova S."/>
            <person name="Kostygov A.Y."/>
            <person name="Nenarokova A."/>
            <person name="Lukes J."/>
            <person name="Opperdoes F.R."/>
            <person name="Yurchenko V."/>
        </authorList>
    </citation>
    <scope>NUCLEOTIDE SEQUENCE [LARGE SCALE GENOMIC DNA]</scope>
    <source>
        <strain evidence="2 3">E262AT.01</strain>
    </source>
</reference>